<dbReference type="STRING" id="1798396.A2973_05140"/>
<organism evidence="4 5">
    <name type="scientific">Candidatus Gottesmanbacteria bacterium RIFCSPLOWO2_01_FULL_49_10</name>
    <dbReference type="NCBI Taxonomy" id="1798396"/>
    <lineage>
        <taxon>Bacteria</taxon>
        <taxon>Candidatus Gottesmaniibacteriota</taxon>
    </lineage>
</organism>
<feature type="compositionally biased region" description="Low complexity" evidence="1">
    <location>
        <begin position="224"/>
        <end position="237"/>
    </location>
</feature>
<feature type="domain" description="LTD" evidence="3">
    <location>
        <begin position="31"/>
        <end position="126"/>
    </location>
</feature>
<protein>
    <recommendedName>
        <fullName evidence="3">LTD domain-containing protein</fullName>
    </recommendedName>
</protein>
<evidence type="ECO:0000256" key="2">
    <source>
        <dbReference type="SAM" id="Phobius"/>
    </source>
</evidence>
<dbReference type="Pfam" id="PF00932">
    <property type="entry name" value="LTD"/>
    <property type="match status" value="1"/>
</dbReference>
<dbReference type="InterPro" id="IPR036415">
    <property type="entry name" value="Lamin_tail_dom_sf"/>
</dbReference>
<accession>A0A1F6AZN4</accession>
<name>A0A1F6AZN4_9BACT</name>
<evidence type="ECO:0000256" key="1">
    <source>
        <dbReference type="SAM" id="MobiDB-lite"/>
    </source>
</evidence>
<keyword evidence="2" id="KW-1133">Transmembrane helix</keyword>
<keyword evidence="2" id="KW-0472">Membrane</keyword>
<feature type="compositionally biased region" description="Pro residues" evidence="1">
    <location>
        <begin position="162"/>
        <end position="172"/>
    </location>
</feature>
<feature type="compositionally biased region" description="Polar residues" evidence="1">
    <location>
        <begin position="201"/>
        <end position="211"/>
    </location>
</feature>
<dbReference type="InterPro" id="IPR001322">
    <property type="entry name" value="Lamin_tail_dom"/>
</dbReference>
<dbReference type="EMBL" id="MFJZ01000032">
    <property type="protein sequence ID" value="OGG30003.1"/>
    <property type="molecule type" value="Genomic_DNA"/>
</dbReference>
<comment type="caution">
    <text evidence="4">The sequence shown here is derived from an EMBL/GenBank/DDBJ whole genome shotgun (WGS) entry which is preliminary data.</text>
</comment>
<feature type="transmembrane region" description="Helical" evidence="2">
    <location>
        <begin position="249"/>
        <end position="269"/>
    </location>
</feature>
<dbReference type="Proteomes" id="UP000176409">
    <property type="component" value="Unassembled WGS sequence"/>
</dbReference>
<evidence type="ECO:0000313" key="5">
    <source>
        <dbReference type="Proteomes" id="UP000176409"/>
    </source>
</evidence>
<evidence type="ECO:0000259" key="3">
    <source>
        <dbReference type="Pfam" id="PF00932"/>
    </source>
</evidence>
<keyword evidence="2" id="KW-0812">Transmembrane</keyword>
<proteinExistence type="predicted"/>
<reference evidence="4 5" key="1">
    <citation type="journal article" date="2016" name="Nat. Commun.">
        <title>Thousands of microbial genomes shed light on interconnected biogeochemical processes in an aquifer system.</title>
        <authorList>
            <person name="Anantharaman K."/>
            <person name="Brown C.T."/>
            <person name="Hug L.A."/>
            <person name="Sharon I."/>
            <person name="Castelle C.J."/>
            <person name="Probst A.J."/>
            <person name="Thomas B.C."/>
            <person name="Singh A."/>
            <person name="Wilkins M.J."/>
            <person name="Karaoz U."/>
            <person name="Brodie E.L."/>
            <person name="Williams K.H."/>
            <person name="Hubbard S.S."/>
            <person name="Banfield J.F."/>
        </authorList>
    </citation>
    <scope>NUCLEOTIDE SEQUENCE [LARGE SCALE GENOMIC DNA]</scope>
</reference>
<feature type="region of interest" description="Disordered" evidence="1">
    <location>
        <begin position="145"/>
        <end position="237"/>
    </location>
</feature>
<feature type="compositionally biased region" description="Low complexity" evidence="1">
    <location>
        <begin position="173"/>
        <end position="186"/>
    </location>
</feature>
<sequence length="283" mass="30285">MRQFFSFILPCIKVLAVAVIGVTFFLQKISAAVVINEFLPAPPSGNPEWVEFYNTDASSEDLSTYYFDDDTNFDSDSGSSGKIVLSGLLSSSATCYIELSTYLNNDGDTPTIFKLDGSVIDSYQYASSSADKSYARVPDGGSWQINQVSTKSSSRCSDLAPSPTPTLTPTPKPQNTTTPTSTSIPTKTPPPTASKIPTPMLTLTKQPTRNPIDTPDETPEATPVVLGESVGSDSSSLSAITPNNSWKPLVISILLLATGLAILAGFYAWKIAREKNLSENTDT</sequence>
<dbReference type="SUPFAM" id="SSF74853">
    <property type="entry name" value="Lamin A/C globular tail domain"/>
    <property type="match status" value="1"/>
</dbReference>
<evidence type="ECO:0000313" key="4">
    <source>
        <dbReference type="EMBL" id="OGG30003.1"/>
    </source>
</evidence>
<gene>
    <name evidence="4" type="ORF">A2973_05140</name>
</gene>
<feature type="compositionally biased region" description="Polar residues" evidence="1">
    <location>
        <begin position="145"/>
        <end position="156"/>
    </location>
</feature>
<dbReference type="AlphaFoldDB" id="A0A1F6AZN4"/>